<protein>
    <recommendedName>
        <fullName evidence="3">Protein quiver</fullName>
    </recommendedName>
</protein>
<dbReference type="Proteomes" id="UP000030758">
    <property type="component" value="Unassembled WGS sequence"/>
</dbReference>
<reference evidence="2" key="1">
    <citation type="journal article" date="2014" name="Nat. Genet.">
        <title>Genome and transcriptome of the porcine whipworm Trichuris suis.</title>
        <authorList>
            <person name="Jex A.R."/>
            <person name="Nejsum P."/>
            <person name="Schwarz E.M."/>
            <person name="Hu L."/>
            <person name="Young N.D."/>
            <person name="Hall R.S."/>
            <person name="Korhonen P.K."/>
            <person name="Liao S."/>
            <person name="Thamsborg S."/>
            <person name="Xia J."/>
            <person name="Xu P."/>
            <person name="Wang S."/>
            <person name="Scheerlinck J.P."/>
            <person name="Hofmann A."/>
            <person name="Sternberg P.W."/>
            <person name="Wang J."/>
            <person name="Gasser R.B."/>
        </authorList>
    </citation>
    <scope>NUCLEOTIDE SEQUENCE [LARGE SCALE GENOMIC DNA]</scope>
    <source>
        <strain evidence="2">DCEP-RM93F</strain>
    </source>
</reference>
<dbReference type="AlphaFoldDB" id="A0A085NU25"/>
<keyword evidence="1" id="KW-0732">Signal</keyword>
<evidence type="ECO:0000313" key="2">
    <source>
        <dbReference type="EMBL" id="KFD72971.1"/>
    </source>
</evidence>
<evidence type="ECO:0008006" key="3">
    <source>
        <dbReference type="Google" id="ProtNLM"/>
    </source>
</evidence>
<feature type="chain" id="PRO_5001796168" description="Protein quiver" evidence="1">
    <location>
        <begin position="24"/>
        <end position="164"/>
    </location>
</feature>
<gene>
    <name evidence="2" type="ORF">M514_00105</name>
</gene>
<sequence>MEVTHWLRTFILLMNIILTEVLKCNICSIREGIDQAVTSDNLRIVTDLRRPYCSGGHEEIECNDYQDACIKMVVYLLDDGKYWLAKGCTNRMPFIPTGCHQTQTEMQEVGMDSVHRPGLFRAFSGTAMQDVCICETNNCNASFLPATNILKIFLPLALLCAWHY</sequence>
<evidence type="ECO:0000256" key="1">
    <source>
        <dbReference type="SAM" id="SignalP"/>
    </source>
</evidence>
<organism evidence="2">
    <name type="scientific">Trichuris suis</name>
    <name type="common">pig whipworm</name>
    <dbReference type="NCBI Taxonomy" id="68888"/>
    <lineage>
        <taxon>Eukaryota</taxon>
        <taxon>Metazoa</taxon>
        <taxon>Ecdysozoa</taxon>
        <taxon>Nematoda</taxon>
        <taxon>Enoplea</taxon>
        <taxon>Dorylaimia</taxon>
        <taxon>Trichinellida</taxon>
        <taxon>Trichuridae</taxon>
        <taxon>Trichuris</taxon>
    </lineage>
</organism>
<proteinExistence type="predicted"/>
<accession>A0A085NU25</accession>
<name>A0A085NU25_9BILA</name>
<dbReference type="EMBL" id="KL367475">
    <property type="protein sequence ID" value="KFD72971.1"/>
    <property type="molecule type" value="Genomic_DNA"/>
</dbReference>
<feature type="signal peptide" evidence="1">
    <location>
        <begin position="1"/>
        <end position="23"/>
    </location>
</feature>